<dbReference type="RefSeq" id="WP_338535529.1">
    <property type="nucleotide sequence ID" value="NZ_AP028654.1"/>
</dbReference>
<dbReference type="KEGG" id="hprf:HLPR_22500"/>
<dbReference type="EMBL" id="AP028654">
    <property type="protein sequence ID" value="BEP29919.1"/>
    <property type="molecule type" value="Genomic_DNA"/>
</dbReference>
<dbReference type="GO" id="GO:0005737">
    <property type="term" value="C:cytoplasm"/>
    <property type="evidence" value="ECO:0007669"/>
    <property type="project" value="TreeGrafter"/>
</dbReference>
<evidence type="ECO:0000256" key="5">
    <source>
        <dbReference type="ARBA" id="ARBA00022884"/>
    </source>
</evidence>
<feature type="domain" description="S1 motif" evidence="6">
    <location>
        <begin position="38"/>
        <end position="118"/>
    </location>
</feature>
<reference evidence="7 8" key="1">
    <citation type="submission" date="2023-08" db="EMBL/GenBank/DDBJ databases">
        <title>Helicovermis profunda gen. nov., sp. nov., a novel mesophilic, fermentative bacterium within the Bacillota from a deep-sea hydrothermal vent chimney.</title>
        <authorList>
            <person name="Miyazaki U."/>
            <person name="Mizutani D."/>
            <person name="Hashimoto Y."/>
            <person name="Tame A."/>
            <person name="Sawayama S."/>
            <person name="Miyazaki J."/>
            <person name="Takai K."/>
            <person name="Nakagawa S."/>
        </authorList>
    </citation>
    <scope>NUCLEOTIDE SEQUENCE [LARGE SCALE GENOMIC DNA]</scope>
    <source>
        <strain evidence="7 8">S502</strain>
    </source>
</reference>
<evidence type="ECO:0000256" key="1">
    <source>
        <dbReference type="ARBA" id="ARBA00001946"/>
    </source>
</evidence>
<name>A0AAU9E5K5_9FIRM</name>
<dbReference type="Proteomes" id="UP001321786">
    <property type="component" value="Chromosome"/>
</dbReference>
<organism evidence="7 8">
    <name type="scientific">Helicovermis profundi</name>
    <dbReference type="NCBI Taxonomy" id="3065157"/>
    <lineage>
        <taxon>Bacteria</taxon>
        <taxon>Bacillati</taxon>
        <taxon>Bacillota</taxon>
        <taxon>Clostridia</taxon>
        <taxon>Helicovermis</taxon>
    </lineage>
</organism>
<keyword evidence="4" id="KW-0460">Magnesium</keyword>
<keyword evidence="2" id="KW-0479">Metal-binding</keyword>
<dbReference type="InterPro" id="IPR003029">
    <property type="entry name" value="S1_domain"/>
</dbReference>
<dbReference type="AlphaFoldDB" id="A0AAU9E5K5"/>
<keyword evidence="3" id="KW-0378">Hydrolase</keyword>
<dbReference type="InterPro" id="IPR019307">
    <property type="entry name" value="RNA-bd_AU-1/RNase_E/G"/>
</dbReference>
<sequence>MKKYIVDSGIIYTYYLEFEGEKVKKFNIEKKNEDPKVDDIYFGNVINILPNRGIAFIDIGRKKNAIIHLKDTLKFIKGECKNINAVLHEGKRVLVQVKKIEDREKGAKVSELISLSSNYFVYLPYEDFKGYSKKIIDNKKELKKIMDKNFADDGFICRTSSAKLSEDKIIKEFNDLKNNWLDILIKVNSLKKNALVYSVNSALEYIVNKFIDNDIDELVLNDKKIYDYILNKLKLYEINIDGRIKIAEKNQNIFTSMGVEFALKSLLNKKVPLIDGGNIIIEEGETLTAIDVNFSSALKKGNDITLSDFNLLAFTESLRQIKLRNISGIIIIDVINISDKNQELKFIKEVKKLCLKEDDVLFHGYSKLGLIEITRKNSGKSINELIVKEKKQVYDSINFDVEFIIDNMIKEIKEQIYLKNYNSVAILINKSKFNDYNNMFIEYINKYIDSNVKIYFEDLVSNYKISTDPKWLEK</sequence>
<dbReference type="Pfam" id="PF10150">
    <property type="entry name" value="RNase_E_G"/>
    <property type="match status" value="1"/>
</dbReference>
<dbReference type="Gene3D" id="2.40.50.140">
    <property type="entry name" value="Nucleic acid-binding proteins"/>
    <property type="match status" value="1"/>
</dbReference>
<evidence type="ECO:0000313" key="8">
    <source>
        <dbReference type="Proteomes" id="UP001321786"/>
    </source>
</evidence>
<dbReference type="PROSITE" id="PS50126">
    <property type="entry name" value="S1"/>
    <property type="match status" value="1"/>
</dbReference>
<gene>
    <name evidence="7" type="ORF">HLPR_22500</name>
</gene>
<dbReference type="PANTHER" id="PTHR30001:SF0">
    <property type="entry name" value="RIBONUCLEASE G"/>
    <property type="match status" value="1"/>
</dbReference>
<dbReference type="GO" id="GO:0016787">
    <property type="term" value="F:hydrolase activity"/>
    <property type="evidence" value="ECO:0007669"/>
    <property type="project" value="UniProtKB-KW"/>
</dbReference>
<accession>A0AAU9E5K5</accession>
<keyword evidence="8" id="KW-1185">Reference proteome</keyword>
<dbReference type="GO" id="GO:0004540">
    <property type="term" value="F:RNA nuclease activity"/>
    <property type="evidence" value="ECO:0007669"/>
    <property type="project" value="InterPro"/>
</dbReference>
<dbReference type="GO" id="GO:0006364">
    <property type="term" value="P:rRNA processing"/>
    <property type="evidence" value="ECO:0007669"/>
    <property type="project" value="TreeGrafter"/>
</dbReference>
<dbReference type="GO" id="GO:0046872">
    <property type="term" value="F:metal ion binding"/>
    <property type="evidence" value="ECO:0007669"/>
    <property type="project" value="UniProtKB-KW"/>
</dbReference>
<evidence type="ECO:0000313" key="7">
    <source>
        <dbReference type="EMBL" id="BEP29919.1"/>
    </source>
</evidence>
<comment type="cofactor">
    <cofactor evidence="1">
        <name>Mg(2+)</name>
        <dbReference type="ChEBI" id="CHEBI:18420"/>
    </cofactor>
</comment>
<dbReference type="PANTHER" id="PTHR30001">
    <property type="entry name" value="RIBONUCLEASE"/>
    <property type="match status" value="1"/>
</dbReference>
<dbReference type="InterPro" id="IPR004659">
    <property type="entry name" value="RNase_E/G"/>
</dbReference>
<dbReference type="SUPFAM" id="SSF50249">
    <property type="entry name" value="Nucleic acid-binding proteins"/>
    <property type="match status" value="1"/>
</dbReference>
<protein>
    <submittedName>
        <fullName evidence="7">Ribonuclease E/G</fullName>
    </submittedName>
</protein>
<evidence type="ECO:0000256" key="3">
    <source>
        <dbReference type="ARBA" id="ARBA00022801"/>
    </source>
</evidence>
<dbReference type="CDD" id="cd04453">
    <property type="entry name" value="S1_RNase_E"/>
    <property type="match status" value="1"/>
</dbReference>
<evidence type="ECO:0000259" key="6">
    <source>
        <dbReference type="PROSITE" id="PS50126"/>
    </source>
</evidence>
<proteinExistence type="predicted"/>
<dbReference type="SMART" id="SM00316">
    <property type="entry name" value="S1"/>
    <property type="match status" value="1"/>
</dbReference>
<evidence type="ECO:0000256" key="4">
    <source>
        <dbReference type="ARBA" id="ARBA00022842"/>
    </source>
</evidence>
<evidence type="ECO:0000256" key="2">
    <source>
        <dbReference type="ARBA" id="ARBA00022723"/>
    </source>
</evidence>
<dbReference type="GO" id="GO:0003723">
    <property type="term" value="F:RNA binding"/>
    <property type="evidence" value="ECO:0007669"/>
    <property type="project" value="UniProtKB-KW"/>
</dbReference>
<keyword evidence="5" id="KW-0694">RNA-binding</keyword>
<dbReference type="InterPro" id="IPR012340">
    <property type="entry name" value="NA-bd_OB-fold"/>
</dbReference>